<evidence type="ECO:0000313" key="6">
    <source>
        <dbReference type="Proteomes" id="UP001215151"/>
    </source>
</evidence>
<name>A0AAD7TWK2_9APHY</name>
<accession>A0AAD7TWK2</accession>
<sequence>MFISSVSLRASSIPVKSATIFQSSTAELTRCVTIELKNGRNVLEISGLSSRLDTESPRLSGAPGGVRVLDVVCKRKPRDAPDTPEDERSAEIRSLKAKRRALKAEQEVRQEEIKLLNDSAQLVTHDDHNHNPDHDKLLDFMDKYVQRKLGIQKAIRDIFEQIEEVDKRIYVLNNARKGETTTMVTATIIAASDCKVDLNLTYLISGVTWRPFYDLHATSVDGQPSRDVSLRYCVAITQSTGEDWENMALTLSTASSQALRQLTVPVLSPHKIIVPGSNADMIRLQADIRKTVANVLQARGANVDEVASETVSAPRHTLRTPNAGPLAYFSSQPASVQHSGDATVPARATPPPPVPPSLANRNALSVVYRVQGAVSLPSDGEEHRLTIATLDFKAKLKYMCVPRQRPTVYIVAKVKNTSEFDLLSGPVNVFMNDSYVTKTAIPFITMDESFPCVLGVDTALKVSYVQDEKTEYEPKRNFAEPQKTTTRTLRVTVTNLHKFDIGKLVIRDAIPLGNGEDKVAVVLRKPEGLAESKDGQDVVINLNADGSAEGTKATAKVRWQKVVDGKGGEKDGLFEWVCAVPAGGKINLDAQWDIKAPSETQWKEKASR</sequence>
<dbReference type="Pfam" id="PF13598">
    <property type="entry name" value="DUF4139"/>
    <property type="match status" value="1"/>
</dbReference>
<feature type="domain" description="DUF4139" evidence="3">
    <location>
        <begin position="198"/>
        <end position="597"/>
    </location>
</feature>
<keyword evidence="1" id="KW-0175">Coiled coil</keyword>
<proteinExistence type="predicted"/>
<reference evidence="5" key="1">
    <citation type="submission" date="2022-11" db="EMBL/GenBank/DDBJ databases">
        <title>Genome Sequence of Cubamyces cubensis.</title>
        <authorList>
            <person name="Buettner E."/>
        </authorList>
    </citation>
    <scope>NUCLEOTIDE SEQUENCE</scope>
    <source>
        <strain evidence="5">MPL-01</strain>
    </source>
</reference>
<dbReference type="InterPro" id="IPR037291">
    <property type="entry name" value="DUF4139"/>
</dbReference>
<keyword evidence="6" id="KW-1185">Reference proteome</keyword>
<evidence type="ECO:0000313" key="5">
    <source>
        <dbReference type="EMBL" id="KAJ8482420.1"/>
    </source>
</evidence>
<dbReference type="Pfam" id="PF13600">
    <property type="entry name" value="DUF4140"/>
    <property type="match status" value="1"/>
</dbReference>
<evidence type="ECO:0000259" key="4">
    <source>
        <dbReference type="Pfam" id="PF13600"/>
    </source>
</evidence>
<organism evidence="5 6">
    <name type="scientific">Trametes cubensis</name>
    <dbReference type="NCBI Taxonomy" id="1111947"/>
    <lineage>
        <taxon>Eukaryota</taxon>
        <taxon>Fungi</taxon>
        <taxon>Dikarya</taxon>
        <taxon>Basidiomycota</taxon>
        <taxon>Agaricomycotina</taxon>
        <taxon>Agaricomycetes</taxon>
        <taxon>Polyporales</taxon>
        <taxon>Polyporaceae</taxon>
        <taxon>Trametes</taxon>
    </lineage>
</organism>
<evidence type="ECO:0000256" key="2">
    <source>
        <dbReference type="SAM" id="MobiDB-lite"/>
    </source>
</evidence>
<feature type="coiled-coil region" evidence="1">
    <location>
        <begin position="85"/>
        <end position="114"/>
    </location>
</feature>
<dbReference type="Proteomes" id="UP001215151">
    <property type="component" value="Unassembled WGS sequence"/>
</dbReference>
<dbReference type="InterPro" id="IPR025554">
    <property type="entry name" value="DUF4140"/>
</dbReference>
<evidence type="ECO:0000259" key="3">
    <source>
        <dbReference type="Pfam" id="PF13598"/>
    </source>
</evidence>
<dbReference type="InterPro" id="IPR011935">
    <property type="entry name" value="CHP02231"/>
</dbReference>
<feature type="domain" description="DUF4140" evidence="4">
    <location>
        <begin position="19"/>
        <end position="116"/>
    </location>
</feature>
<protein>
    <recommendedName>
        <fullName evidence="7">Protein F37C4.5</fullName>
    </recommendedName>
</protein>
<dbReference type="PANTHER" id="PTHR31005">
    <property type="entry name" value="DUF4139 DOMAIN-CONTAINING PROTEIN"/>
    <property type="match status" value="1"/>
</dbReference>
<dbReference type="PANTHER" id="PTHR31005:SF8">
    <property type="entry name" value="DUF4139 DOMAIN-CONTAINING PROTEIN"/>
    <property type="match status" value="1"/>
</dbReference>
<evidence type="ECO:0008006" key="7">
    <source>
        <dbReference type="Google" id="ProtNLM"/>
    </source>
</evidence>
<gene>
    <name evidence="5" type="ORF">ONZ51_g5378</name>
</gene>
<evidence type="ECO:0000256" key="1">
    <source>
        <dbReference type="SAM" id="Coils"/>
    </source>
</evidence>
<feature type="region of interest" description="Disordered" evidence="2">
    <location>
        <begin position="336"/>
        <end position="355"/>
    </location>
</feature>
<dbReference type="NCBIfam" id="TIGR02231">
    <property type="entry name" value="mucoidy inhibitor MuiA family protein"/>
    <property type="match status" value="2"/>
</dbReference>
<comment type="caution">
    <text evidence="5">The sequence shown here is derived from an EMBL/GenBank/DDBJ whole genome shotgun (WGS) entry which is preliminary data.</text>
</comment>
<dbReference type="AlphaFoldDB" id="A0AAD7TWK2"/>
<dbReference type="EMBL" id="JAPEVG010000115">
    <property type="protein sequence ID" value="KAJ8482420.1"/>
    <property type="molecule type" value="Genomic_DNA"/>
</dbReference>